<comment type="caution">
    <text evidence="1">The sequence shown here is derived from an EMBL/GenBank/DDBJ whole genome shotgun (WGS) entry which is preliminary data.</text>
</comment>
<evidence type="ECO:0000313" key="2">
    <source>
        <dbReference type="Proteomes" id="UP001500363"/>
    </source>
</evidence>
<accession>A0ABN2CIQ2</accession>
<name>A0ABN2CIQ2_9ACTN</name>
<organism evidence="1 2">
    <name type="scientific">Kribbella lupini</name>
    <dbReference type="NCBI Taxonomy" id="291602"/>
    <lineage>
        <taxon>Bacteria</taxon>
        <taxon>Bacillati</taxon>
        <taxon>Actinomycetota</taxon>
        <taxon>Actinomycetes</taxon>
        <taxon>Propionibacteriales</taxon>
        <taxon>Kribbellaceae</taxon>
        <taxon>Kribbella</taxon>
    </lineage>
</organism>
<evidence type="ECO:0000313" key="1">
    <source>
        <dbReference type="EMBL" id="GAA1559437.1"/>
    </source>
</evidence>
<proteinExistence type="predicted"/>
<sequence>MHLTYDTLGRFWPKRDVLETSDNVVVTSSRSVAVYRHEAMGSLQRAPETMGCSRVMTREERQPNLLLKQARGTLSQARLAELVNEEILHATGSVGAITAKSISDWERGWYRWPGKHARDALCRVLGAPDAAALGFENRRTAAEPAPVVVAAPDTTALLDLAGLNGKGSLGQGEVGRLEVPGGRLFSGLDLDAFYWPAEPTGSDRLAVRSRDDDATVRPDRRSAVIAVTDAAGEEWYHVADGRQFARQPLGPDQTRDLSSAYLLDDLTVAILWMITNTDAALLADDYSLEHYRTQLSPYDELPSSSLTFGAVPDLHELSARWLGSRFCADHILRNLSRLTSTPLFWSREQRGEEASSWLIWTHKIQYLSATSKVLKRHRRAFCVPEHEVTKSPRYERLLMLLAVAMMEAFQITVDITTDPDHGQVEGFVLGGEAIVANWLRAPGLWYVDASAPSSRRAVYREIAEAATNRSIIDQPTPTRRLEALAGYLDIPWRWFRKRCIELSAVGASGIAQPRSRLLSTMGLDLALTYVASLDRNQGV</sequence>
<keyword evidence="2" id="KW-1185">Reference proteome</keyword>
<protein>
    <submittedName>
        <fullName evidence="1">Uncharacterized protein</fullName>
    </submittedName>
</protein>
<dbReference type="Proteomes" id="UP001500363">
    <property type="component" value="Unassembled WGS sequence"/>
</dbReference>
<gene>
    <name evidence="1" type="ORF">GCM10009741_75590</name>
</gene>
<reference evidence="1 2" key="1">
    <citation type="journal article" date="2019" name="Int. J. Syst. Evol. Microbiol.">
        <title>The Global Catalogue of Microorganisms (GCM) 10K type strain sequencing project: providing services to taxonomists for standard genome sequencing and annotation.</title>
        <authorList>
            <consortium name="The Broad Institute Genomics Platform"/>
            <consortium name="The Broad Institute Genome Sequencing Center for Infectious Disease"/>
            <person name="Wu L."/>
            <person name="Ma J."/>
        </authorList>
    </citation>
    <scope>NUCLEOTIDE SEQUENCE [LARGE SCALE GENOMIC DNA]</scope>
    <source>
        <strain evidence="1 2">JCM 14303</strain>
    </source>
</reference>
<dbReference type="EMBL" id="BAAANC010000005">
    <property type="protein sequence ID" value="GAA1559437.1"/>
    <property type="molecule type" value="Genomic_DNA"/>
</dbReference>